<evidence type="ECO:0000259" key="3">
    <source>
        <dbReference type="Pfam" id="PF01494"/>
    </source>
</evidence>
<evidence type="ECO:0000256" key="1">
    <source>
        <dbReference type="ARBA" id="ARBA00023012"/>
    </source>
</evidence>
<keyword evidence="6" id="KW-1185">Reference proteome</keyword>
<dbReference type="RefSeq" id="WP_344013450.1">
    <property type="nucleotide sequence ID" value="NZ_BAAAIZ010000041.1"/>
</dbReference>
<keyword evidence="1" id="KW-0902">Two-component regulatory system</keyword>
<organism evidence="5 6">
    <name type="scientific">Streptomyces thermospinosisporus</name>
    <dbReference type="NCBI Taxonomy" id="161482"/>
    <lineage>
        <taxon>Bacteria</taxon>
        <taxon>Bacillati</taxon>
        <taxon>Actinomycetota</taxon>
        <taxon>Actinomycetes</taxon>
        <taxon>Kitasatosporales</taxon>
        <taxon>Streptomycetaceae</taxon>
        <taxon>Streptomyces</taxon>
    </lineage>
</organism>
<dbReference type="Gene3D" id="3.50.50.60">
    <property type="entry name" value="FAD/NAD(P)-binding domain"/>
    <property type="match status" value="1"/>
</dbReference>
<gene>
    <name evidence="5" type="ORF">GCM10009601_31350</name>
</gene>
<evidence type="ECO:0000259" key="4">
    <source>
        <dbReference type="Pfam" id="PF03704"/>
    </source>
</evidence>
<dbReference type="Pfam" id="PF01494">
    <property type="entry name" value="FAD_binding_3"/>
    <property type="match status" value="1"/>
</dbReference>
<evidence type="ECO:0000256" key="2">
    <source>
        <dbReference type="SAM" id="MobiDB-lite"/>
    </source>
</evidence>
<protein>
    <recommendedName>
        <fullName evidence="7">FAD-binding domain-containing protein</fullName>
    </recommendedName>
</protein>
<dbReference type="InterPro" id="IPR011990">
    <property type="entry name" value="TPR-like_helical_dom_sf"/>
</dbReference>
<dbReference type="InterPro" id="IPR005158">
    <property type="entry name" value="BTAD"/>
</dbReference>
<sequence>MVHRDQAHPRGRLAGLLWPDSTETQARTNLRHLLHTLRCTVPGIEQVLEIIPRTLAWRHDTHFTLDVAGLEETLRRARALTAPEPRAAALAEAVTAYTGDLLADCDDERPEAERQRLRTAFTDALEELGVLAHRLADHRAAAGPFTLSGNPPPSDGTGVGYGPRRGILDALLVEAAAEAGAEVRERFNADEVLTEDGTVTGIRGHESGGPHVTGRARVVIGADGRSSHIARAGDEPLRRRHRRNGLPAGVLRPGRSGGRPAPAGTRPHTRRRLTAPGLRPWLTTPSPADG</sequence>
<dbReference type="InterPro" id="IPR036188">
    <property type="entry name" value="FAD/NAD-bd_sf"/>
</dbReference>
<name>A0ABP4JPN7_9ACTN</name>
<dbReference type="Pfam" id="PF03704">
    <property type="entry name" value="BTAD"/>
    <property type="match status" value="1"/>
</dbReference>
<comment type="caution">
    <text evidence="5">The sequence shown here is derived from an EMBL/GenBank/DDBJ whole genome shotgun (WGS) entry which is preliminary data.</text>
</comment>
<reference evidence="6" key="1">
    <citation type="journal article" date="2019" name="Int. J. Syst. Evol. Microbiol.">
        <title>The Global Catalogue of Microorganisms (GCM) 10K type strain sequencing project: providing services to taxonomists for standard genome sequencing and annotation.</title>
        <authorList>
            <consortium name="The Broad Institute Genomics Platform"/>
            <consortium name="The Broad Institute Genome Sequencing Center for Infectious Disease"/>
            <person name="Wu L."/>
            <person name="Ma J."/>
        </authorList>
    </citation>
    <scope>NUCLEOTIDE SEQUENCE [LARGE SCALE GENOMIC DNA]</scope>
    <source>
        <strain evidence="6">JCM 11756</strain>
    </source>
</reference>
<dbReference type="InterPro" id="IPR051677">
    <property type="entry name" value="AfsR-DnrI-RedD_regulator"/>
</dbReference>
<feature type="compositionally biased region" description="Low complexity" evidence="2">
    <location>
        <begin position="252"/>
        <end position="266"/>
    </location>
</feature>
<proteinExistence type="predicted"/>
<dbReference type="Proteomes" id="UP001500973">
    <property type="component" value="Unassembled WGS sequence"/>
</dbReference>
<dbReference type="InterPro" id="IPR002938">
    <property type="entry name" value="FAD-bd"/>
</dbReference>
<accession>A0ABP4JPN7</accession>
<evidence type="ECO:0008006" key="7">
    <source>
        <dbReference type="Google" id="ProtNLM"/>
    </source>
</evidence>
<feature type="region of interest" description="Disordered" evidence="2">
    <location>
        <begin position="233"/>
        <end position="290"/>
    </location>
</feature>
<feature type="domain" description="Bacterial transcriptional activator" evidence="4">
    <location>
        <begin position="65"/>
        <end position="143"/>
    </location>
</feature>
<dbReference type="SUPFAM" id="SSF51905">
    <property type="entry name" value="FAD/NAD(P)-binding domain"/>
    <property type="match status" value="1"/>
</dbReference>
<evidence type="ECO:0000313" key="6">
    <source>
        <dbReference type="Proteomes" id="UP001500973"/>
    </source>
</evidence>
<dbReference type="EMBL" id="BAAAIZ010000041">
    <property type="protein sequence ID" value="GAA1425119.1"/>
    <property type="molecule type" value="Genomic_DNA"/>
</dbReference>
<dbReference type="PANTHER" id="PTHR35807">
    <property type="entry name" value="TRANSCRIPTIONAL REGULATOR REDD-RELATED"/>
    <property type="match status" value="1"/>
</dbReference>
<feature type="domain" description="FAD-binding" evidence="3">
    <location>
        <begin position="169"/>
        <end position="232"/>
    </location>
</feature>
<dbReference type="Gene3D" id="1.25.40.10">
    <property type="entry name" value="Tetratricopeptide repeat domain"/>
    <property type="match status" value="1"/>
</dbReference>
<evidence type="ECO:0000313" key="5">
    <source>
        <dbReference type="EMBL" id="GAA1425119.1"/>
    </source>
</evidence>